<dbReference type="InterPro" id="IPR000390">
    <property type="entry name" value="Small_drug/metabolite_transptr"/>
</dbReference>
<proteinExistence type="predicted"/>
<evidence type="ECO:0000256" key="5">
    <source>
        <dbReference type="ARBA" id="ARBA00023136"/>
    </source>
</evidence>
<dbReference type="InterPro" id="IPR037185">
    <property type="entry name" value="EmrE-like"/>
</dbReference>
<accession>A0A2N3KSS6</accession>
<feature type="transmembrane region" description="Helical" evidence="6">
    <location>
        <begin position="95"/>
        <end position="128"/>
    </location>
</feature>
<dbReference type="PANTHER" id="PTHR30561">
    <property type="entry name" value="SMR FAMILY PROTON-DEPENDENT DRUG EFFLUX TRANSPORTER SUGE"/>
    <property type="match status" value="1"/>
</dbReference>
<feature type="transmembrane region" description="Helical" evidence="6">
    <location>
        <begin position="30"/>
        <end position="50"/>
    </location>
</feature>
<sequence>MSPVVFSAVLCSALLHAGWNSFVKGSARKDLATFSIVLAHVPVAIIGIALSPTPDMASMGYLAAGSVLHVGYQLFLMRSYMHGDLSQIYPLARGLSPVLITIISLLFLNISLNGIELSAIAIIATGIAMQARSAWKNQNAQSFLLAFATGCFIMGYSLVDGTGARIAGTALGFYSWLSILNAVLMVIYMAIFKTGLFRELRTVSPLNAAIGGAGSFCAYAIVIWACTQAPIALVSALRESSILFAILIARFVLKEEITRHRMLAVSLIATGVVLSRLGH</sequence>
<feature type="transmembrane region" description="Helical" evidence="6">
    <location>
        <begin position="171"/>
        <end position="191"/>
    </location>
</feature>
<evidence type="ECO:0000256" key="6">
    <source>
        <dbReference type="SAM" id="Phobius"/>
    </source>
</evidence>
<evidence type="ECO:0000313" key="8">
    <source>
        <dbReference type="Proteomes" id="UP000233597"/>
    </source>
</evidence>
<keyword evidence="3 6" id="KW-0812">Transmembrane</keyword>
<dbReference type="PANTHER" id="PTHR30561:SF9">
    <property type="entry name" value="4-AMINO-4-DEOXY-L-ARABINOSE-PHOSPHOUNDECAPRENOL FLIPPASE SUBUNIT ARNF-RELATED"/>
    <property type="match status" value="1"/>
</dbReference>
<gene>
    <name evidence="7" type="ORF">COO20_13775</name>
</gene>
<dbReference type="GO" id="GO:0022857">
    <property type="term" value="F:transmembrane transporter activity"/>
    <property type="evidence" value="ECO:0007669"/>
    <property type="project" value="InterPro"/>
</dbReference>
<organism evidence="7 8">
    <name type="scientific">Thalassospira marina</name>
    <dbReference type="NCBI Taxonomy" id="2048283"/>
    <lineage>
        <taxon>Bacteria</taxon>
        <taxon>Pseudomonadati</taxon>
        <taxon>Pseudomonadota</taxon>
        <taxon>Alphaproteobacteria</taxon>
        <taxon>Rhodospirillales</taxon>
        <taxon>Thalassospiraceae</taxon>
        <taxon>Thalassospira</taxon>
    </lineage>
</organism>
<keyword evidence="4 6" id="KW-1133">Transmembrane helix</keyword>
<reference evidence="7 8" key="1">
    <citation type="submission" date="2017-09" db="EMBL/GenBank/DDBJ databases">
        <title>Biodiversity and function of Thalassospira species in the particle-attached aromatic-hydrocarbon-degrading consortia from the surface seawater of the South China Sea.</title>
        <authorList>
            <person name="Dong C."/>
            <person name="Liu R."/>
            <person name="Shao Z."/>
        </authorList>
    </citation>
    <scope>NUCLEOTIDE SEQUENCE [LARGE SCALE GENOMIC DNA]</scope>
    <source>
        <strain evidence="7 8">CSC1P2</strain>
    </source>
</reference>
<keyword evidence="5 6" id="KW-0472">Membrane</keyword>
<comment type="subcellular location">
    <subcellularLocation>
        <location evidence="1">Cell membrane</location>
        <topology evidence="1">Multi-pass membrane protein</topology>
    </subcellularLocation>
</comment>
<evidence type="ECO:0000256" key="1">
    <source>
        <dbReference type="ARBA" id="ARBA00004651"/>
    </source>
</evidence>
<feature type="transmembrane region" description="Helical" evidence="6">
    <location>
        <begin position="231"/>
        <end position="253"/>
    </location>
</feature>
<feature type="transmembrane region" description="Helical" evidence="6">
    <location>
        <begin position="140"/>
        <end position="159"/>
    </location>
</feature>
<dbReference type="Gene3D" id="1.10.3730.20">
    <property type="match status" value="2"/>
</dbReference>
<dbReference type="Proteomes" id="UP000233597">
    <property type="component" value="Unassembled WGS sequence"/>
</dbReference>
<dbReference type="GO" id="GO:0005886">
    <property type="term" value="C:plasma membrane"/>
    <property type="evidence" value="ECO:0007669"/>
    <property type="project" value="UniProtKB-SubCell"/>
</dbReference>
<keyword evidence="2" id="KW-1003">Cell membrane</keyword>
<protein>
    <submittedName>
        <fullName evidence="7">Uncharacterized protein</fullName>
    </submittedName>
</protein>
<evidence type="ECO:0000256" key="4">
    <source>
        <dbReference type="ARBA" id="ARBA00022989"/>
    </source>
</evidence>
<dbReference type="OrthoDB" id="9783707at2"/>
<evidence type="ECO:0000256" key="2">
    <source>
        <dbReference type="ARBA" id="ARBA00022475"/>
    </source>
</evidence>
<dbReference type="EMBL" id="NWTK01000008">
    <property type="protein sequence ID" value="PKR53601.1"/>
    <property type="molecule type" value="Genomic_DNA"/>
</dbReference>
<evidence type="ECO:0000313" key="7">
    <source>
        <dbReference type="EMBL" id="PKR53601.1"/>
    </source>
</evidence>
<dbReference type="SUPFAM" id="SSF103481">
    <property type="entry name" value="Multidrug resistance efflux transporter EmrE"/>
    <property type="match status" value="2"/>
</dbReference>
<name>A0A2N3KSS6_9PROT</name>
<feature type="transmembrane region" description="Helical" evidence="6">
    <location>
        <begin position="203"/>
        <end position="225"/>
    </location>
</feature>
<evidence type="ECO:0000256" key="3">
    <source>
        <dbReference type="ARBA" id="ARBA00022692"/>
    </source>
</evidence>
<comment type="caution">
    <text evidence="7">The sequence shown here is derived from an EMBL/GenBank/DDBJ whole genome shotgun (WGS) entry which is preliminary data.</text>
</comment>
<dbReference type="AlphaFoldDB" id="A0A2N3KSS6"/>